<protein>
    <submittedName>
        <fullName evidence="4">DUF4129 domain-containing protein</fullName>
    </submittedName>
</protein>
<dbReference type="Pfam" id="PF13559">
    <property type="entry name" value="DUF4129"/>
    <property type="match status" value="1"/>
</dbReference>
<evidence type="ECO:0000256" key="1">
    <source>
        <dbReference type="SAM" id="Phobius"/>
    </source>
</evidence>
<keyword evidence="2" id="KW-0732">Signal</keyword>
<feature type="chain" id="PRO_5043504385" evidence="2">
    <location>
        <begin position="19"/>
        <end position="242"/>
    </location>
</feature>
<reference evidence="4" key="1">
    <citation type="submission" date="2024-05" db="EMBL/GenBank/DDBJ databases">
        <title>Draft Genome Sequences of Flagellimonas sp. MMG031 and Marinobacter sp. MMG032 Isolated from the dinoflagellate Symbiodinium pilosum.</title>
        <authorList>
            <person name="Shikuma N.J."/>
            <person name="Farrell M.V."/>
        </authorList>
    </citation>
    <scope>NUCLEOTIDE SEQUENCE</scope>
    <source>
        <strain evidence="4">MMG031</strain>
    </source>
</reference>
<dbReference type="EMBL" id="CP157804">
    <property type="protein sequence ID" value="XBQ24834.1"/>
    <property type="molecule type" value="Genomic_DNA"/>
</dbReference>
<dbReference type="KEGG" id="fld:ABNE31_07960"/>
<evidence type="ECO:0000259" key="3">
    <source>
        <dbReference type="Pfam" id="PF13559"/>
    </source>
</evidence>
<feature type="transmembrane region" description="Helical" evidence="1">
    <location>
        <begin position="89"/>
        <end position="114"/>
    </location>
</feature>
<accession>A0AAU7N2J0</accession>
<gene>
    <name evidence="4" type="ORF">ABNE31_07960</name>
</gene>
<dbReference type="AlphaFoldDB" id="A0AAU7N2J0"/>
<proteinExistence type="predicted"/>
<evidence type="ECO:0000256" key="2">
    <source>
        <dbReference type="SAM" id="SignalP"/>
    </source>
</evidence>
<keyword evidence="1" id="KW-0472">Membrane</keyword>
<feature type="signal peptide" evidence="2">
    <location>
        <begin position="1"/>
        <end position="18"/>
    </location>
</feature>
<sequence length="242" mass="28772">MRITLIVSCLLLSWTLCAQNDSIVRYDTSAIETIQIDQDDLQSYREDSAFNYEEAEVENNWWTDFTNWFYNLIRRFFEWIFGVGNAEGFLAIFFEILPYLLLALFLYLVIRFFVRSNMMGWGKGTKNPNVVSLSEDEHIIKNEDIRKLIKNALANQNYRLAIRYHYLYILQLLSERDIIDWQQQKTNDDYLIELTESGHYANFGRATVLYDYIWYGEFSIDQDRYTKAETVFTSLQNAIAHD</sequence>
<feature type="domain" description="Protein-glutamine gamma-glutamyltransferase-like C-terminal" evidence="3">
    <location>
        <begin position="166"/>
        <end position="229"/>
    </location>
</feature>
<dbReference type="InterPro" id="IPR025403">
    <property type="entry name" value="TgpA-like_C"/>
</dbReference>
<name>A0AAU7N2J0_9FLAO</name>
<dbReference type="RefSeq" id="WP_349352968.1">
    <property type="nucleotide sequence ID" value="NZ_CP157804.1"/>
</dbReference>
<evidence type="ECO:0000313" key="4">
    <source>
        <dbReference type="EMBL" id="XBQ24834.1"/>
    </source>
</evidence>
<organism evidence="4">
    <name type="scientific">Flagellimonas sp. MMG031</name>
    <dbReference type="NCBI Taxonomy" id="3158549"/>
    <lineage>
        <taxon>Bacteria</taxon>
        <taxon>Pseudomonadati</taxon>
        <taxon>Bacteroidota</taxon>
        <taxon>Flavobacteriia</taxon>
        <taxon>Flavobacteriales</taxon>
        <taxon>Flavobacteriaceae</taxon>
        <taxon>Flagellimonas</taxon>
    </lineage>
</organism>
<keyword evidence="1" id="KW-1133">Transmembrane helix</keyword>
<keyword evidence="1" id="KW-0812">Transmembrane</keyword>